<evidence type="ECO:0000256" key="4">
    <source>
        <dbReference type="ARBA" id="ARBA00023242"/>
    </source>
</evidence>
<dbReference type="InterPro" id="IPR005554">
    <property type="entry name" value="NOL6/Upt22"/>
</dbReference>
<dbReference type="InterPro" id="IPR035368">
    <property type="entry name" value="Nrap_D3"/>
</dbReference>
<dbReference type="InterPro" id="IPR035367">
    <property type="entry name" value="Nrap_D2"/>
</dbReference>
<dbReference type="Pfam" id="PF03813">
    <property type="entry name" value="Nrap"/>
    <property type="match status" value="1"/>
</dbReference>
<comment type="subcellular location">
    <subcellularLocation>
        <location evidence="1">Nucleus</location>
        <location evidence="1">Nucleolus</location>
    </subcellularLocation>
</comment>
<keyword evidence="13" id="KW-1185">Reference proteome</keyword>
<evidence type="ECO:0000313" key="13">
    <source>
        <dbReference type="Proteomes" id="UP001178507"/>
    </source>
</evidence>
<dbReference type="GO" id="GO:0003723">
    <property type="term" value="F:RNA binding"/>
    <property type="evidence" value="ECO:0007669"/>
    <property type="project" value="UniProtKB-KW"/>
</dbReference>
<feature type="region of interest" description="Disordered" evidence="5">
    <location>
        <begin position="680"/>
        <end position="699"/>
    </location>
</feature>
<keyword evidence="6" id="KW-0472">Membrane</keyword>
<dbReference type="Gene3D" id="2.60.220.50">
    <property type="match status" value="1"/>
</dbReference>
<feature type="domain" description="Nrap protein" evidence="9">
    <location>
        <begin position="1299"/>
        <end position="1429"/>
    </location>
</feature>
<evidence type="ECO:0000256" key="6">
    <source>
        <dbReference type="SAM" id="Phobius"/>
    </source>
</evidence>
<dbReference type="Pfam" id="PF17406">
    <property type="entry name" value="Nrap_D5"/>
    <property type="match status" value="1"/>
</dbReference>
<dbReference type="Pfam" id="PF17405">
    <property type="entry name" value="Nrap_D4"/>
    <property type="match status" value="1"/>
</dbReference>
<dbReference type="Pfam" id="PF17403">
    <property type="entry name" value="Nrap_D2"/>
    <property type="match status" value="1"/>
</dbReference>
<feature type="domain" description="Nrap protein" evidence="10">
    <location>
        <begin position="1455"/>
        <end position="1595"/>
    </location>
</feature>
<feature type="transmembrane region" description="Helical" evidence="6">
    <location>
        <begin position="504"/>
        <end position="527"/>
    </location>
</feature>
<feature type="transmembrane region" description="Helical" evidence="6">
    <location>
        <begin position="466"/>
        <end position="484"/>
    </location>
</feature>
<feature type="domain" description="Nrap protein" evidence="11">
    <location>
        <begin position="1631"/>
        <end position="1740"/>
    </location>
</feature>
<dbReference type="EMBL" id="CAUJNA010003717">
    <property type="protein sequence ID" value="CAJ1408385.1"/>
    <property type="molecule type" value="Genomic_DNA"/>
</dbReference>
<comment type="similarity">
    <text evidence="2">Belongs to the NRAP family.</text>
</comment>
<dbReference type="InterPro" id="IPR035082">
    <property type="entry name" value="Nrap_D1"/>
</dbReference>
<organism evidence="12 13">
    <name type="scientific">Effrenium voratum</name>
    <dbReference type="NCBI Taxonomy" id="2562239"/>
    <lineage>
        <taxon>Eukaryota</taxon>
        <taxon>Sar</taxon>
        <taxon>Alveolata</taxon>
        <taxon>Dinophyceae</taxon>
        <taxon>Suessiales</taxon>
        <taxon>Symbiodiniaceae</taxon>
        <taxon>Effrenium</taxon>
    </lineage>
</organism>
<feature type="region of interest" description="Disordered" evidence="5">
    <location>
        <begin position="734"/>
        <end position="775"/>
    </location>
</feature>
<evidence type="ECO:0000256" key="5">
    <source>
        <dbReference type="SAM" id="MobiDB-lite"/>
    </source>
</evidence>
<evidence type="ECO:0000259" key="11">
    <source>
        <dbReference type="Pfam" id="PF17406"/>
    </source>
</evidence>
<dbReference type="Gene3D" id="1.10.1410.10">
    <property type="match status" value="1"/>
</dbReference>
<evidence type="ECO:0000259" key="10">
    <source>
        <dbReference type="Pfam" id="PF17405"/>
    </source>
</evidence>
<dbReference type="PANTHER" id="PTHR17972">
    <property type="entry name" value="NUCLEOLAR RNA-ASSOCIATED PROTEIN"/>
    <property type="match status" value="1"/>
</dbReference>
<feature type="transmembrane region" description="Helical" evidence="6">
    <location>
        <begin position="305"/>
        <end position="323"/>
    </location>
</feature>
<keyword evidence="6" id="KW-0812">Transmembrane</keyword>
<keyword evidence="4" id="KW-0539">Nucleus</keyword>
<protein>
    <submittedName>
        <fullName evidence="12">Uncharacterized protein</fullName>
    </submittedName>
</protein>
<feature type="domain" description="Nrap protein" evidence="7">
    <location>
        <begin position="975"/>
        <end position="1110"/>
    </location>
</feature>
<dbReference type="GO" id="GO:0032040">
    <property type="term" value="C:small-subunit processome"/>
    <property type="evidence" value="ECO:0007669"/>
    <property type="project" value="TreeGrafter"/>
</dbReference>
<gene>
    <name evidence="12" type="ORF">EVOR1521_LOCUS29816</name>
</gene>
<sequence length="2009" mass="218979">MVEAVAQRAMLAMSRAEEDVTANLMSSLLESLEGEPLTEPVITNVKSSVGQDLTVAMLTFVAAANQGKPAVDLTAATSDGTFQPKVSVPLKVLDQLSGGSSAPVAIAMSKMTAQFASDIEAVGLAKAREVMSSNTSAGPSLLGRPLSITVYDSNGVPMDGMPLAEPMTLTISDEANESVACAFYNETTFRWSTAGVRRVTPNLNVSAGTPVPLVCETDHLSIFGGVLNVPQVDMENYEVISFEDSFEGGGGGSQQGGGNVIDNPVDQVVDVVEEVLRCTQAKGIFSPDGMAALGRGAWASSSSAVALWAVLALFFFGCVAAFARDLTRNQTKWMSQLMSLTYPDGQEEDEDEDEAPEDKAKTFSKTCIMLLHSLQAGMDVQSLEIGLVVRTAGSKEGMELKKHKSPLYAAAVKMADVINISVGHVRATTLFLEANWLARMLLLFPAVHRALNAGHGSLVVSRVSRVVMIFTKILSSGALAALFFQGSAQGNDSEAACIINGSLGLTLVLGLAAALVGDVILYGLSALRKQSFKSARSNPGLQLKVKEWRVRDLLFWAITLLALVLSIYVIMVFFATVTTADSDAWAAAALVILLEEFFFAPFLTAAGYALLATYTLEGDPMTVHTLRTAASQVQGQYRAWEGPSAADFRVPMPPEGGNLRALGSAQSAAEAPDVLALGDRQEEEQAAQQRAEAEEQRKLQEQLREQLENQKRQLEQQRQMQVELREQLIRQQQEIEEERRRHRSPPPERPPVRHSQQPWQQDNQRQLPGTVPGTVPLQVPQIVTRQPQQVTSVNLGLQRSVRHGAIVRSGRPGPPSWPPPALRGFDAQGRPLNSRPQVPGMPVPNHDMRRNSREAKAAKAKAELYKTPDAQEVLEIARTRNLYKSNLFRLQLEELIKELAPRKSPPGLEAALHGLKPLLLEKLHSREIPANFAAEFPELRFQLKSAAAAALGFAAPKRLDVVGSFLLGTHKEQVVDVALEMPSEMFRSKDYLNFRYHDKRAAYVGELHRQLPNLLQGDAALAPLKAEFEALQGDPLRPCLALRSPEGRWAIRLLPSYAAELWPARVLAPDRNAVRPEGDKKAQKPTAQYNSCVLEDARMREHLETLHEAAAKFAGLKDAIRLLKRWALCCGFMHDGEVFTPLSGFMLSMLCAHAAQTGHVAPQQTSSFQLFKLALSVLANTPWREQKVIYGTTTPVALSKMEQEVCAAHFYDAAGALNFFWRLGPVIEELCWEAQRALRILDAQADPFDAVFGRDAAPELAWDLVLRTPQLGGTCLCPDLRTDSSSASGASAVPSDAPEAMALAELLRTTMLAGLGDRCVRAAVRLMGQPRPRWQKVAPEGVAVMLGLALAPENLERVIDRGPSAQEEEAAQAFRRLWGEETSELRRFKDGSILECVVWKKPAPGRTVEARKQPAVVTQIVHHLLARHLPPHLSPLSEAVSGPVGFVENLGEKERRVWGTFETFRTHLCQLSSLPLAIKEVHPVDSAFSYMSVHTQLAPPAPSGSDAELWRPLFETVLEFEASGRWPEETAAAQKVAGALLLQIREELGSDLGIEADATEAYLDVRYPEAVFRLRVFHPHELAEAANKVTNLQAANGPSGGVSEEELRRLRGLWWLPRLRGALHAHALQLPALAGAARLVKRWMGSQMMSGYEEFAEHLAAFVFLHPAPFDAPTSAHLGFCRVLWLLKTFDWQREALIIDIDGKINEQERLGLRQSFEQHLAKSPPLSFWVVSRLDPHCLLLPTPGTTLTAWLQKRAGEALRMCHRRMLGLESTWRGVFQLELSAFDVLLRLLPQDQAALIKGDQAKAAKGAKGAAQATQEATLDLVRGLQEKLSPLFLVLFDAQRQLLALKCRPGAFLPQGQAVLAGAAPHTVIQGKDVLCVPNILCVLSQVSALAEAGPGSTGAVGLLRERLGASLFRAMNVMDSWVERLSEGRIRRPEPGEKATAAGECMQCRVLGTCIFSAASAHSAMEAFRSGPGGGRVFFGVVALAFLSAAGWRAATPTAPVH</sequence>
<dbReference type="GO" id="GO:0006364">
    <property type="term" value="P:rRNA processing"/>
    <property type="evidence" value="ECO:0007669"/>
    <property type="project" value="TreeGrafter"/>
</dbReference>
<feature type="region of interest" description="Disordered" evidence="5">
    <location>
        <begin position="645"/>
        <end position="665"/>
    </location>
</feature>
<dbReference type="PANTHER" id="PTHR17972:SF0">
    <property type="entry name" value="NUCLEOLAR PROTEIN 6"/>
    <property type="match status" value="1"/>
</dbReference>
<evidence type="ECO:0000256" key="2">
    <source>
        <dbReference type="ARBA" id="ARBA00006674"/>
    </source>
</evidence>
<name>A0AA36JLF4_9DINO</name>
<keyword evidence="6" id="KW-1133">Transmembrane helix</keyword>
<dbReference type="InterPro" id="IPR035370">
    <property type="entry name" value="Nrap_D5"/>
</dbReference>
<comment type="caution">
    <text evidence="12">The sequence shown here is derived from an EMBL/GenBank/DDBJ whole genome shotgun (WGS) entry which is preliminary data.</text>
</comment>
<evidence type="ECO:0000259" key="8">
    <source>
        <dbReference type="Pfam" id="PF17403"/>
    </source>
</evidence>
<dbReference type="Pfam" id="PF17404">
    <property type="entry name" value="Nrap_D3"/>
    <property type="match status" value="1"/>
</dbReference>
<feature type="compositionally biased region" description="Polar residues" evidence="5">
    <location>
        <begin position="757"/>
        <end position="767"/>
    </location>
</feature>
<accession>A0AA36JLF4</accession>
<feature type="region of interest" description="Disordered" evidence="5">
    <location>
        <begin position="829"/>
        <end position="850"/>
    </location>
</feature>
<dbReference type="GO" id="GO:0006409">
    <property type="term" value="P:tRNA export from nucleus"/>
    <property type="evidence" value="ECO:0007669"/>
    <property type="project" value="TreeGrafter"/>
</dbReference>
<evidence type="ECO:0000313" key="12">
    <source>
        <dbReference type="EMBL" id="CAJ1408385.1"/>
    </source>
</evidence>
<feature type="domain" description="Nrap protein" evidence="8">
    <location>
        <begin position="1116"/>
        <end position="1252"/>
    </location>
</feature>
<dbReference type="Proteomes" id="UP001178507">
    <property type="component" value="Unassembled WGS sequence"/>
</dbReference>
<keyword evidence="3" id="KW-0694">RNA-binding</keyword>
<dbReference type="GO" id="GO:0032545">
    <property type="term" value="C:CURI complex"/>
    <property type="evidence" value="ECO:0007669"/>
    <property type="project" value="TreeGrafter"/>
</dbReference>
<evidence type="ECO:0000256" key="1">
    <source>
        <dbReference type="ARBA" id="ARBA00004604"/>
    </source>
</evidence>
<dbReference type="GO" id="GO:0034456">
    <property type="term" value="C:UTP-C complex"/>
    <property type="evidence" value="ECO:0007669"/>
    <property type="project" value="TreeGrafter"/>
</dbReference>
<dbReference type="InterPro" id="IPR035369">
    <property type="entry name" value="Nrap_D4"/>
</dbReference>
<feature type="transmembrane region" description="Helical" evidence="6">
    <location>
        <begin position="553"/>
        <end position="578"/>
    </location>
</feature>
<proteinExistence type="inferred from homology"/>
<evidence type="ECO:0000256" key="3">
    <source>
        <dbReference type="ARBA" id="ARBA00022884"/>
    </source>
</evidence>
<evidence type="ECO:0000259" key="9">
    <source>
        <dbReference type="Pfam" id="PF17404"/>
    </source>
</evidence>
<evidence type="ECO:0000259" key="7">
    <source>
        <dbReference type="Pfam" id="PF03813"/>
    </source>
</evidence>
<reference evidence="12" key="1">
    <citation type="submission" date="2023-08" db="EMBL/GenBank/DDBJ databases">
        <authorList>
            <person name="Chen Y."/>
            <person name="Shah S."/>
            <person name="Dougan E. K."/>
            <person name="Thang M."/>
            <person name="Chan C."/>
        </authorList>
    </citation>
    <scope>NUCLEOTIDE SEQUENCE</scope>
</reference>
<dbReference type="InterPro" id="IPR046338">
    <property type="entry name" value="GAIN_dom_sf"/>
</dbReference>